<keyword evidence="2" id="KW-1185">Reference proteome</keyword>
<gene>
    <name evidence="1" type="ORF">AB6D66_01320</name>
</gene>
<dbReference type="Proteomes" id="UP001570071">
    <property type="component" value="Unassembled WGS sequence"/>
</dbReference>
<dbReference type="RefSeq" id="WP_269336726.1">
    <property type="nucleotide sequence ID" value="NZ_JBFSSG010000001.1"/>
</dbReference>
<name>A0ABV4MRB7_9VIBR</name>
<sequence length="155" mass="17039">MQPMTNEVPLIDYIPTTFDADCIIELITTSATICLFESVANEFGNGELKYHFDRETSSILINIDGVPSSISIADLDPYSTWDSNGESDFIAFRAMLNVDPATVNELNKAHPTVKFYSHGGQVIAEESVYLSHGVSALNLMDRTSSFITTITAINH</sequence>
<reference evidence="1 2" key="1">
    <citation type="journal article" date="2024" name="ISME J.">
        <title>Tailless and filamentous prophages are predominant in marine Vibrio.</title>
        <authorList>
            <person name="Steensen K."/>
            <person name="Seneca J."/>
            <person name="Bartlau N."/>
            <person name="Yu X.A."/>
            <person name="Hussain F.A."/>
            <person name="Polz M.F."/>
        </authorList>
    </citation>
    <scope>NUCLEOTIDE SEQUENCE [LARGE SCALE GENOMIC DNA]</scope>
    <source>
        <strain evidence="1 2">10N.239.312.F12</strain>
    </source>
</reference>
<dbReference type="EMBL" id="JBFSSG010000001">
    <property type="protein sequence ID" value="MEZ8719688.1"/>
    <property type="molecule type" value="Genomic_DNA"/>
</dbReference>
<accession>A0ABV4MRB7</accession>
<protein>
    <submittedName>
        <fullName evidence="1">Uncharacterized protein</fullName>
    </submittedName>
</protein>
<proteinExistence type="predicted"/>
<evidence type="ECO:0000313" key="2">
    <source>
        <dbReference type="Proteomes" id="UP001570071"/>
    </source>
</evidence>
<evidence type="ECO:0000313" key="1">
    <source>
        <dbReference type="EMBL" id="MEZ8719688.1"/>
    </source>
</evidence>
<comment type="caution">
    <text evidence="1">The sequence shown here is derived from an EMBL/GenBank/DDBJ whole genome shotgun (WGS) entry which is preliminary data.</text>
</comment>
<organism evidence="1 2">
    <name type="scientific">Vibrio pomeroyi</name>
    <dbReference type="NCBI Taxonomy" id="198832"/>
    <lineage>
        <taxon>Bacteria</taxon>
        <taxon>Pseudomonadati</taxon>
        <taxon>Pseudomonadota</taxon>
        <taxon>Gammaproteobacteria</taxon>
        <taxon>Vibrionales</taxon>
        <taxon>Vibrionaceae</taxon>
        <taxon>Vibrio</taxon>
    </lineage>
</organism>